<name>A0A1W2CY99_9SPHI</name>
<feature type="compositionally biased region" description="Polar residues" evidence="1">
    <location>
        <begin position="87"/>
        <end position="102"/>
    </location>
</feature>
<sequence>MNNIKKGAIGVLAAGLAFGVSMYSTKETQTVFTYYKTNMDYPSPTDPRGYEYYSGDRCEAGGTLCTANWELGSNPAPSNDGDPLPTTGVTFQSNSVTSGHFE</sequence>
<proteinExistence type="predicted"/>
<dbReference type="Proteomes" id="UP000192678">
    <property type="component" value="Unassembled WGS sequence"/>
</dbReference>
<feature type="region of interest" description="Disordered" evidence="1">
    <location>
        <begin position="73"/>
        <end position="102"/>
    </location>
</feature>
<reference evidence="2 3" key="1">
    <citation type="submission" date="2017-04" db="EMBL/GenBank/DDBJ databases">
        <authorList>
            <person name="Afonso C.L."/>
            <person name="Miller P.J."/>
            <person name="Scott M.A."/>
            <person name="Spackman E."/>
            <person name="Goraichik I."/>
            <person name="Dimitrov K.M."/>
            <person name="Suarez D.L."/>
            <person name="Swayne D.E."/>
        </authorList>
    </citation>
    <scope>NUCLEOTIDE SEQUENCE [LARGE SCALE GENOMIC DNA]</scope>
    <source>
        <strain evidence="2 3">DSM 19625</strain>
    </source>
</reference>
<evidence type="ECO:0000313" key="3">
    <source>
        <dbReference type="Proteomes" id="UP000192678"/>
    </source>
</evidence>
<protein>
    <submittedName>
        <fullName evidence="2">Uncharacterized protein</fullName>
    </submittedName>
</protein>
<keyword evidence="3" id="KW-1185">Reference proteome</keyword>
<dbReference type="EMBL" id="FWYB01000005">
    <property type="protein sequence ID" value="SMC90245.1"/>
    <property type="molecule type" value="Genomic_DNA"/>
</dbReference>
<evidence type="ECO:0000313" key="2">
    <source>
        <dbReference type="EMBL" id="SMC90245.1"/>
    </source>
</evidence>
<accession>A0A1W2CY99</accession>
<dbReference type="AlphaFoldDB" id="A0A1W2CY99"/>
<gene>
    <name evidence="2" type="ORF">SAMN04488101_10586</name>
</gene>
<evidence type="ECO:0000256" key="1">
    <source>
        <dbReference type="SAM" id="MobiDB-lite"/>
    </source>
</evidence>
<organism evidence="2 3">
    <name type="scientific">Pedobacter nyackensis</name>
    <dbReference type="NCBI Taxonomy" id="475255"/>
    <lineage>
        <taxon>Bacteria</taxon>
        <taxon>Pseudomonadati</taxon>
        <taxon>Bacteroidota</taxon>
        <taxon>Sphingobacteriia</taxon>
        <taxon>Sphingobacteriales</taxon>
        <taxon>Sphingobacteriaceae</taxon>
        <taxon>Pedobacter</taxon>
    </lineage>
</organism>